<keyword evidence="6 7" id="KW-0408">Iron</keyword>
<evidence type="ECO:0000256" key="2">
    <source>
        <dbReference type="ARBA" id="ARBA00022692"/>
    </source>
</evidence>
<evidence type="ECO:0000313" key="10">
    <source>
        <dbReference type="Proteomes" id="UP001054889"/>
    </source>
</evidence>
<dbReference type="PROSITE" id="PS00086">
    <property type="entry name" value="CYTOCHROME_P450"/>
    <property type="match status" value="1"/>
</dbReference>
<keyword evidence="3 6" id="KW-0479">Metal-binding</keyword>
<evidence type="ECO:0000256" key="6">
    <source>
        <dbReference type="PIRSR" id="PIRSR602401-1"/>
    </source>
</evidence>
<comment type="similarity">
    <text evidence="7">Belongs to the cytochrome P450 family.</text>
</comment>
<dbReference type="SUPFAM" id="SSF48264">
    <property type="entry name" value="Cytochrome P450"/>
    <property type="match status" value="1"/>
</dbReference>
<keyword evidence="7" id="KW-0503">Monooxygenase</keyword>
<evidence type="ECO:0000256" key="1">
    <source>
        <dbReference type="ARBA" id="ARBA00004167"/>
    </source>
</evidence>
<dbReference type="InterPro" id="IPR051103">
    <property type="entry name" value="Plant_metabolite_P450s"/>
</dbReference>
<reference evidence="9" key="1">
    <citation type="journal article" date="2018" name="DNA Res.">
        <title>Multiple hybrid de novo genome assembly of finger millet, an orphan allotetraploid crop.</title>
        <authorList>
            <person name="Hatakeyama M."/>
            <person name="Aluri S."/>
            <person name="Balachadran M.T."/>
            <person name="Sivarajan S.R."/>
            <person name="Patrignani A."/>
            <person name="Gruter S."/>
            <person name="Poveda L."/>
            <person name="Shimizu-Inatsugi R."/>
            <person name="Baeten J."/>
            <person name="Francoijs K.J."/>
            <person name="Nataraja K.N."/>
            <person name="Reddy Y.A.N."/>
            <person name="Phadnis S."/>
            <person name="Ravikumar R.L."/>
            <person name="Schlapbach R."/>
            <person name="Sreeman S.M."/>
            <person name="Shimizu K.K."/>
        </authorList>
    </citation>
    <scope>NUCLEOTIDE SEQUENCE</scope>
</reference>
<dbReference type="Gene3D" id="1.10.630.10">
    <property type="entry name" value="Cytochrome P450"/>
    <property type="match status" value="1"/>
</dbReference>
<dbReference type="Pfam" id="PF00067">
    <property type="entry name" value="p450"/>
    <property type="match status" value="1"/>
</dbReference>
<evidence type="ECO:0000256" key="3">
    <source>
        <dbReference type="ARBA" id="ARBA00022723"/>
    </source>
</evidence>
<gene>
    <name evidence="9" type="primary">ga20118</name>
    <name evidence="9" type="ORF">PR202_ga20118</name>
</gene>
<keyword evidence="7" id="KW-0560">Oxidoreductase</keyword>
<evidence type="ECO:0000313" key="9">
    <source>
        <dbReference type="EMBL" id="GJN02737.1"/>
    </source>
</evidence>
<dbReference type="InterPro" id="IPR017972">
    <property type="entry name" value="Cyt_P450_CS"/>
</dbReference>
<evidence type="ECO:0000256" key="8">
    <source>
        <dbReference type="SAM" id="Phobius"/>
    </source>
</evidence>
<keyword evidence="10" id="KW-1185">Reference proteome</keyword>
<proteinExistence type="inferred from homology"/>
<dbReference type="Proteomes" id="UP001054889">
    <property type="component" value="Unassembled WGS sequence"/>
</dbReference>
<comment type="caution">
    <text evidence="9">The sequence shown here is derived from an EMBL/GenBank/DDBJ whole genome shotgun (WGS) entry which is preliminary data.</text>
</comment>
<keyword evidence="2 8" id="KW-0812">Transmembrane</keyword>
<protein>
    <submittedName>
        <fullName evidence="9">Uncharacterized protein</fullName>
    </submittedName>
</protein>
<accession>A0AAV5CXX6</accession>
<dbReference type="PANTHER" id="PTHR24298">
    <property type="entry name" value="FLAVONOID 3'-MONOOXYGENASE-RELATED"/>
    <property type="match status" value="1"/>
</dbReference>
<keyword evidence="5 8" id="KW-0472">Membrane</keyword>
<dbReference type="InterPro" id="IPR036396">
    <property type="entry name" value="Cyt_P450_sf"/>
</dbReference>
<comment type="cofactor">
    <cofactor evidence="6">
        <name>heme</name>
        <dbReference type="ChEBI" id="CHEBI:30413"/>
    </cofactor>
</comment>
<feature type="binding site" description="axial binding residue" evidence="6">
    <location>
        <position position="453"/>
    </location>
    <ligand>
        <name>heme</name>
        <dbReference type="ChEBI" id="CHEBI:30413"/>
    </ligand>
    <ligandPart>
        <name>Fe</name>
        <dbReference type="ChEBI" id="CHEBI:18248"/>
    </ligandPart>
</feature>
<reference evidence="9" key="2">
    <citation type="submission" date="2021-12" db="EMBL/GenBank/DDBJ databases">
        <title>Resequencing data analysis of finger millet.</title>
        <authorList>
            <person name="Hatakeyama M."/>
            <person name="Aluri S."/>
            <person name="Balachadran M.T."/>
            <person name="Sivarajan S.R."/>
            <person name="Poveda L."/>
            <person name="Shimizu-Inatsugi R."/>
            <person name="Schlapbach R."/>
            <person name="Sreeman S.M."/>
            <person name="Shimizu K.K."/>
        </authorList>
    </citation>
    <scope>NUCLEOTIDE SEQUENCE</scope>
</reference>
<feature type="transmembrane region" description="Helical" evidence="8">
    <location>
        <begin position="6"/>
        <end position="25"/>
    </location>
</feature>
<dbReference type="GO" id="GO:0016709">
    <property type="term" value="F:oxidoreductase activity, acting on paired donors, with incorporation or reduction of molecular oxygen, NAD(P)H as one donor, and incorporation of one atom of oxygen"/>
    <property type="evidence" value="ECO:0007669"/>
    <property type="project" value="TreeGrafter"/>
</dbReference>
<dbReference type="InterPro" id="IPR002401">
    <property type="entry name" value="Cyt_P450_E_grp-I"/>
</dbReference>
<dbReference type="GO" id="GO:0005506">
    <property type="term" value="F:iron ion binding"/>
    <property type="evidence" value="ECO:0007669"/>
    <property type="project" value="InterPro"/>
</dbReference>
<keyword evidence="4 8" id="KW-1133">Transmembrane helix</keyword>
<evidence type="ECO:0000256" key="5">
    <source>
        <dbReference type="ARBA" id="ARBA00023136"/>
    </source>
</evidence>
<dbReference type="PANTHER" id="PTHR24298:SF851">
    <property type="entry name" value="CYTOCHROME P450 FAMILY 87 SUBFAMILY A POLYPEPTIDE 6"/>
    <property type="match status" value="1"/>
</dbReference>
<comment type="subcellular location">
    <subcellularLocation>
        <location evidence="1">Membrane</location>
        <topology evidence="1">Single-pass membrane protein</topology>
    </subcellularLocation>
</comment>
<dbReference type="CDD" id="cd11075">
    <property type="entry name" value="CYP77_89"/>
    <property type="match status" value="1"/>
</dbReference>
<evidence type="ECO:0000256" key="4">
    <source>
        <dbReference type="ARBA" id="ARBA00022989"/>
    </source>
</evidence>
<dbReference type="GO" id="GO:0016020">
    <property type="term" value="C:membrane"/>
    <property type="evidence" value="ECO:0007669"/>
    <property type="project" value="UniProtKB-SubCell"/>
</dbReference>
<dbReference type="AlphaFoldDB" id="A0AAV5CXX6"/>
<dbReference type="PRINTS" id="PR00385">
    <property type="entry name" value="P450"/>
</dbReference>
<name>A0AAV5CXX6_ELECO</name>
<sequence length="510" mass="56761">MEDWLYYFFSITLCLTLSLLLSSLWRAGGKTFLPPGPTSLTAFGPLLLLAWTSVNIESVVRVARSWYGPVFTLYLLPSFPVVFVADRAVAHRVLVQRGSAFADRPPANLATRIFSSDQHNITSAGYGPLWRTLRRNLTGKALHPSTIPRYAAARRRAASGLIDGIAQKMRDEGVVVIEGLLHEAVFHVLTCMCFGQGLDDGAIAAVTELQREFLKVVVGFQVFGSSPKLTKLLFWRRYQRMLSMRRRQEEVFIPLIRACRARRDAEGESFAMDCYVDSLIGLQTPEEDGTSRNLTDGEIVALCTEFLSGPVDSTVNVLQWAMANLVARPEIQAKLRAEIRNVAAGQVREEHLPRMPYLRAVVLESLRRHPPARFILPHAAAGEDGEKLDGFIVPREVSVNFTLGDMAMDGAVWPEPERFRPERFLPGGEGEDLDLTGGREIKMMPFGAGRRMCPGIDVSLLHVNLMVATMVNSFEWSEMPGEPVDFTDTLELTMVMKRPLRAKVVPCAAS</sequence>
<organism evidence="9 10">
    <name type="scientific">Eleusine coracana subsp. coracana</name>
    <dbReference type="NCBI Taxonomy" id="191504"/>
    <lineage>
        <taxon>Eukaryota</taxon>
        <taxon>Viridiplantae</taxon>
        <taxon>Streptophyta</taxon>
        <taxon>Embryophyta</taxon>
        <taxon>Tracheophyta</taxon>
        <taxon>Spermatophyta</taxon>
        <taxon>Magnoliopsida</taxon>
        <taxon>Liliopsida</taxon>
        <taxon>Poales</taxon>
        <taxon>Poaceae</taxon>
        <taxon>PACMAD clade</taxon>
        <taxon>Chloridoideae</taxon>
        <taxon>Cynodonteae</taxon>
        <taxon>Eleusininae</taxon>
        <taxon>Eleusine</taxon>
    </lineage>
</organism>
<dbReference type="PRINTS" id="PR00463">
    <property type="entry name" value="EP450I"/>
</dbReference>
<feature type="transmembrane region" description="Helical" evidence="8">
    <location>
        <begin position="66"/>
        <end position="85"/>
    </location>
</feature>
<dbReference type="GO" id="GO:0020037">
    <property type="term" value="F:heme binding"/>
    <property type="evidence" value="ECO:0007669"/>
    <property type="project" value="InterPro"/>
</dbReference>
<dbReference type="EMBL" id="BQKI01000009">
    <property type="protein sequence ID" value="GJN02737.1"/>
    <property type="molecule type" value="Genomic_DNA"/>
</dbReference>
<feature type="transmembrane region" description="Helical" evidence="8">
    <location>
        <begin position="32"/>
        <end position="54"/>
    </location>
</feature>
<evidence type="ECO:0000256" key="7">
    <source>
        <dbReference type="RuleBase" id="RU000461"/>
    </source>
</evidence>
<keyword evidence="6 7" id="KW-0349">Heme</keyword>
<dbReference type="InterPro" id="IPR001128">
    <property type="entry name" value="Cyt_P450"/>
</dbReference>